<proteinExistence type="predicted"/>
<dbReference type="OrthoDB" id="5147270at2"/>
<evidence type="ECO:0000313" key="1">
    <source>
        <dbReference type="EMBL" id="TCC53313.1"/>
    </source>
</evidence>
<evidence type="ECO:0000313" key="2">
    <source>
        <dbReference type="Proteomes" id="UP000293342"/>
    </source>
</evidence>
<dbReference type="Proteomes" id="UP000293342">
    <property type="component" value="Unassembled WGS sequence"/>
</dbReference>
<accession>A0A4R0K097</accession>
<evidence type="ECO:0008006" key="3">
    <source>
        <dbReference type="Google" id="ProtNLM"/>
    </source>
</evidence>
<gene>
    <name evidence="1" type="ORF">E0H75_06280</name>
</gene>
<dbReference type="AlphaFoldDB" id="A0A4R0K097"/>
<keyword evidence="2" id="KW-1185">Reference proteome</keyword>
<reference evidence="1 2" key="1">
    <citation type="submission" date="2019-02" db="EMBL/GenBank/DDBJ databases">
        <title>Kribbella capetownensis sp. nov. and Kribbella speibonae sp. nov., isolated from soil.</title>
        <authorList>
            <person name="Curtis S.M."/>
            <person name="Norton I."/>
            <person name="Everest G.J."/>
            <person name="Meyers P.R."/>
        </authorList>
    </citation>
    <scope>NUCLEOTIDE SEQUENCE [LARGE SCALE GENOMIC DNA]</scope>
    <source>
        <strain evidence="1 2">YM53</strain>
    </source>
</reference>
<name>A0A4R0K097_9ACTN</name>
<sequence length="375" mass="40670">MPKSWPTALGSAFAVIAVISLGVESLGTPIVAAALAVLGLVPLVGDWREVREDLHDLNDVKQPIPDVAVDGDWELMRYPQGRMIVSPSVDRNLDRPFVVSSRTYKLPPDLAAVKPAVIALARSKRSRAASQPFDGFNVRLCEDLDAAGSEVRLQPARYFDTMASNYLAGQAWWSKRLHRVVADVTRNIMTDSGKLIPLAHSGLANQIGISTIALTTDGSMLLVHQGPAARSSGGLVAPSGSGSLEPADLAGCSSLVEAIAAGMERELREELGLGRAEMRGVVIDTEVVGFGRWLEKGAKPEFVGISWIHATERDLDTRIDLSERQFVADHLHIPPQQVDRLLAGERFENLGVGLPSVPLELCLARWREREQSVSR</sequence>
<protein>
    <recommendedName>
        <fullName evidence="3">Nudix hydrolase domain-containing protein</fullName>
    </recommendedName>
</protein>
<organism evidence="1 2">
    <name type="scientific">Kribbella capetownensis</name>
    <dbReference type="NCBI Taxonomy" id="1572659"/>
    <lineage>
        <taxon>Bacteria</taxon>
        <taxon>Bacillati</taxon>
        <taxon>Actinomycetota</taxon>
        <taxon>Actinomycetes</taxon>
        <taxon>Propionibacteriales</taxon>
        <taxon>Kribbellaceae</taxon>
        <taxon>Kribbella</taxon>
    </lineage>
</organism>
<comment type="caution">
    <text evidence="1">The sequence shown here is derived from an EMBL/GenBank/DDBJ whole genome shotgun (WGS) entry which is preliminary data.</text>
</comment>
<dbReference type="RefSeq" id="WP_131512140.1">
    <property type="nucleotide sequence ID" value="NZ_SJKD01000001.1"/>
</dbReference>
<dbReference type="EMBL" id="SJKD01000001">
    <property type="protein sequence ID" value="TCC53313.1"/>
    <property type="molecule type" value="Genomic_DNA"/>
</dbReference>